<keyword evidence="8" id="KW-1185">Reference proteome</keyword>
<feature type="transmembrane region" description="Helical" evidence="6">
    <location>
        <begin position="7"/>
        <end position="26"/>
    </location>
</feature>
<comment type="caution">
    <text evidence="7">The sequence shown here is derived from an EMBL/GenBank/DDBJ whole genome shotgun (WGS) entry which is preliminary data.</text>
</comment>
<name>A0AAN8YRN5_SOLBU</name>
<evidence type="ECO:0000256" key="4">
    <source>
        <dbReference type="ARBA" id="ARBA00022989"/>
    </source>
</evidence>
<protein>
    <submittedName>
        <fullName evidence="7">Uncharacterized protein</fullName>
    </submittedName>
</protein>
<comment type="similarity">
    <text evidence="2">Belongs to the UPF0057 (PMP3) family.</text>
</comment>
<evidence type="ECO:0000256" key="2">
    <source>
        <dbReference type="ARBA" id="ARBA00009530"/>
    </source>
</evidence>
<keyword evidence="3 6" id="KW-0812">Transmembrane</keyword>
<keyword evidence="5 6" id="KW-0472">Membrane</keyword>
<comment type="subcellular location">
    <subcellularLocation>
        <location evidence="1">Membrane</location>
    </subcellularLocation>
</comment>
<reference evidence="7 8" key="1">
    <citation type="submission" date="2024-02" db="EMBL/GenBank/DDBJ databases">
        <title>de novo genome assembly of Solanum bulbocastanum strain 11H21.</title>
        <authorList>
            <person name="Hosaka A.J."/>
        </authorList>
    </citation>
    <scope>NUCLEOTIDE SEQUENCE [LARGE SCALE GENOMIC DNA]</scope>
    <source>
        <tissue evidence="7">Young leaves</tissue>
    </source>
</reference>
<evidence type="ECO:0000256" key="3">
    <source>
        <dbReference type="ARBA" id="ARBA00022692"/>
    </source>
</evidence>
<dbReference type="PANTHER" id="PTHR21659">
    <property type="entry name" value="HYDROPHOBIC PROTEIN RCI2 LOW TEMPERATURE AND SALT RESPONSIVE PROTEIN LTI6 -RELATED"/>
    <property type="match status" value="1"/>
</dbReference>
<dbReference type="Proteomes" id="UP001371456">
    <property type="component" value="Unassembled WGS sequence"/>
</dbReference>
<evidence type="ECO:0000256" key="5">
    <source>
        <dbReference type="ARBA" id="ARBA00023136"/>
    </source>
</evidence>
<dbReference type="GO" id="GO:0016020">
    <property type="term" value="C:membrane"/>
    <property type="evidence" value="ECO:0007669"/>
    <property type="project" value="UniProtKB-SubCell"/>
</dbReference>
<dbReference type="Pfam" id="PF01679">
    <property type="entry name" value="Pmp3"/>
    <property type="match status" value="2"/>
</dbReference>
<gene>
    <name evidence="7" type="ORF">RDI58_002941</name>
</gene>
<proteinExistence type="inferred from homology"/>
<feature type="transmembrane region" description="Helical" evidence="6">
    <location>
        <begin position="72"/>
        <end position="94"/>
    </location>
</feature>
<sequence>MGDSTMTCIDILLAIILPPLGVFLKYNCQKSLRNRRKEEEGKMEDSKMTCIDILLAIILPPLVAYRKFGCKVEFFICILLTLLGWIPGILYAFWALNSSPNGLPFLWWVYKGPI</sequence>
<evidence type="ECO:0000313" key="7">
    <source>
        <dbReference type="EMBL" id="KAK6805156.1"/>
    </source>
</evidence>
<dbReference type="AlphaFoldDB" id="A0AAN8YRN5"/>
<accession>A0AAN8YRN5</accession>
<evidence type="ECO:0000256" key="6">
    <source>
        <dbReference type="SAM" id="Phobius"/>
    </source>
</evidence>
<evidence type="ECO:0000313" key="8">
    <source>
        <dbReference type="Proteomes" id="UP001371456"/>
    </source>
</evidence>
<evidence type="ECO:0000256" key="1">
    <source>
        <dbReference type="ARBA" id="ARBA00004370"/>
    </source>
</evidence>
<dbReference type="PANTHER" id="PTHR21659:SF120">
    <property type="entry name" value="HYDROPHOBIC PROTEIN LTI6B"/>
    <property type="match status" value="1"/>
</dbReference>
<organism evidence="7 8">
    <name type="scientific">Solanum bulbocastanum</name>
    <name type="common">Wild potato</name>
    <dbReference type="NCBI Taxonomy" id="147425"/>
    <lineage>
        <taxon>Eukaryota</taxon>
        <taxon>Viridiplantae</taxon>
        <taxon>Streptophyta</taxon>
        <taxon>Embryophyta</taxon>
        <taxon>Tracheophyta</taxon>
        <taxon>Spermatophyta</taxon>
        <taxon>Magnoliopsida</taxon>
        <taxon>eudicotyledons</taxon>
        <taxon>Gunneridae</taxon>
        <taxon>Pentapetalae</taxon>
        <taxon>asterids</taxon>
        <taxon>lamiids</taxon>
        <taxon>Solanales</taxon>
        <taxon>Solanaceae</taxon>
        <taxon>Solanoideae</taxon>
        <taxon>Solaneae</taxon>
        <taxon>Solanum</taxon>
    </lineage>
</organism>
<dbReference type="EMBL" id="JBANQN010000001">
    <property type="protein sequence ID" value="KAK6805156.1"/>
    <property type="molecule type" value="Genomic_DNA"/>
</dbReference>
<keyword evidence="4 6" id="KW-1133">Transmembrane helix</keyword>
<dbReference type="InterPro" id="IPR000612">
    <property type="entry name" value="PMP3"/>
</dbReference>